<organism evidence="2 3">
    <name type="scientific">Cronobacter phage vB_CsaM_GAP31</name>
    <dbReference type="NCBI Taxonomy" id="1141135"/>
    <lineage>
        <taxon>Viruses</taxon>
        <taxon>Duplodnaviria</taxon>
        <taxon>Heunggongvirae</taxon>
        <taxon>Uroviricota</taxon>
        <taxon>Caudoviricetes</taxon>
        <taxon>Vequintavirinae</taxon>
        <taxon>Seunavirus</taxon>
        <taxon>Seunavirus GAP31</taxon>
    </lineage>
</organism>
<keyword evidence="1" id="KW-1133">Transmembrane helix</keyword>
<accession>K4F6Q3</accession>
<gene>
    <name evidence="2" type="ORF">GAP31_097</name>
</gene>
<protein>
    <submittedName>
        <fullName evidence="2">Uncharacterized protein</fullName>
    </submittedName>
</protein>
<reference evidence="2 3" key="1">
    <citation type="journal article" date="2012" name="J. Virol.">
        <title>Genome Sequence of Cronobacter sakazakii Myovirus vB_CsaM_GAP31.</title>
        <authorList>
            <person name="Abbasifar R."/>
            <person name="Kropinski A.M."/>
            <person name="Sabour P.M."/>
            <person name="Ackermann H.W."/>
            <person name="Alanis Villa A."/>
            <person name="Abbasifar A."/>
            <person name="Griffiths M.W."/>
        </authorList>
    </citation>
    <scope>NUCLEOTIDE SEQUENCE [LARGE SCALE GENOMIC DNA]</scope>
</reference>
<keyword evidence="1" id="KW-0472">Membrane</keyword>
<name>K4F6Q3_9CAUD</name>
<evidence type="ECO:0000313" key="2">
    <source>
        <dbReference type="EMBL" id="AFC21277.1"/>
    </source>
</evidence>
<dbReference type="KEGG" id="vg:13993710"/>
<feature type="transmembrane region" description="Helical" evidence="1">
    <location>
        <begin position="34"/>
        <end position="56"/>
    </location>
</feature>
<dbReference type="Proteomes" id="UP000000458">
    <property type="component" value="Segment"/>
</dbReference>
<proteinExistence type="predicted"/>
<keyword evidence="3" id="KW-1185">Reference proteome</keyword>
<sequence length="64" mass="6973">MRVSNDMKDFLVGFPVVLFCAVAIIWLISKLGPAALAVVGLLVILGFVGVIVGSVIRENFRIWK</sequence>
<dbReference type="EMBL" id="JN882284">
    <property type="protein sequence ID" value="AFC21277.1"/>
    <property type="molecule type" value="Genomic_DNA"/>
</dbReference>
<evidence type="ECO:0000313" key="3">
    <source>
        <dbReference type="Proteomes" id="UP000000458"/>
    </source>
</evidence>
<evidence type="ECO:0000256" key="1">
    <source>
        <dbReference type="SAM" id="Phobius"/>
    </source>
</evidence>
<dbReference type="GeneID" id="13993710"/>
<keyword evidence="1" id="KW-0812">Transmembrane</keyword>
<feature type="transmembrane region" description="Helical" evidence="1">
    <location>
        <begin position="10"/>
        <end position="28"/>
    </location>
</feature>
<dbReference type="RefSeq" id="YP_006986932.1">
    <property type="nucleotide sequence ID" value="NC_019400.1"/>
</dbReference>